<evidence type="ECO:0000256" key="7">
    <source>
        <dbReference type="ARBA" id="ARBA00035120"/>
    </source>
</evidence>
<comment type="function">
    <text evidence="1">Fluoride channel required for the rapid expulsion of cytoplasmic fluoride.</text>
</comment>
<organism evidence="10 11">
    <name type="scientific">Pisolithus tinctorius Marx 270</name>
    <dbReference type="NCBI Taxonomy" id="870435"/>
    <lineage>
        <taxon>Eukaryota</taxon>
        <taxon>Fungi</taxon>
        <taxon>Dikarya</taxon>
        <taxon>Basidiomycota</taxon>
        <taxon>Agaricomycotina</taxon>
        <taxon>Agaricomycetes</taxon>
        <taxon>Agaricomycetidae</taxon>
        <taxon>Boletales</taxon>
        <taxon>Sclerodermatineae</taxon>
        <taxon>Pisolithaceae</taxon>
        <taxon>Pisolithus</taxon>
    </lineage>
</organism>
<dbReference type="STRING" id="870435.A0A0C3KTA6"/>
<dbReference type="PANTHER" id="PTHR28259">
    <property type="entry name" value="FLUORIDE EXPORT PROTEIN 1-RELATED"/>
    <property type="match status" value="1"/>
</dbReference>
<sequence>MPSSVFGTLARLGLEALTTYNGQSVFALAYAQATGCFIMGIALGMRAPFGRYYGPLYTAMTTGFCGSLTTFSGWQVDVFDSWVNAGYYPRAGLQNFLDGLTQTWVTLVVSLASLSFGVHVCGLIVPYFPAPRPPSRGFRYTLIVASVLAYAATFPAYFCLPADFRHQATAALLFSYPGTLSRYLLSIYLNQRSKYFPLGTFAANAIGTALLGLFHVLQNLPSSVSPAACSLLQGLGDGYCGCLTTISTFAAEVVALGGWKSWLYVVISWCMGQLLLLIIMGTSFWAGHVNERMICAFKAS</sequence>
<evidence type="ECO:0000256" key="9">
    <source>
        <dbReference type="SAM" id="Phobius"/>
    </source>
</evidence>
<feature type="transmembrane region" description="Helical" evidence="9">
    <location>
        <begin position="104"/>
        <end position="128"/>
    </location>
</feature>
<evidence type="ECO:0000256" key="1">
    <source>
        <dbReference type="ARBA" id="ARBA00002598"/>
    </source>
</evidence>
<keyword evidence="5 9" id="KW-1133">Transmembrane helix</keyword>
<evidence type="ECO:0000313" key="10">
    <source>
        <dbReference type="EMBL" id="KIO12742.1"/>
    </source>
</evidence>
<dbReference type="Proteomes" id="UP000054217">
    <property type="component" value="Unassembled WGS sequence"/>
</dbReference>
<feature type="transmembrane region" description="Helical" evidence="9">
    <location>
        <begin position="170"/>
        <end position="189"/>
    </location>
</feature>
<keyword evidence="11" id="KW-1185">Reference proteome</keyword>
<protein>
    <recommendedName>
        <fullName evidence="12">Fluoride ion transporter CrcB</fullName>
    </recommendedName>
</protein>
<feature type="transmembrane region" description="Helical" evidence="9">
    <location>
        <begin position="262"/>
        <end position="286"/>
    </location>
</feature>
<comment type="catalytic activity">
    <reaction evidence="8">
        <text>fluoride(in) = fluoride(out)</text>
        <dbReference type="Rhea" id="RHEA:76159"/>
        <dbReference type="ChEBI" id="CHEBI:17051"/>
    </reaction>
    <physiologicalReaction direction="left-to-right" evidence="8">
        <dbReference type="Rhea" id="RHEA:76160"/>
    </physiologicalReaction>
</comment>
<dbReference type="HOGENOM" id="CLU_030507_1_0_1"/>
<evidence type="ECO:0000256" key="5">
    <source>
        <dbReference type="ARBA" id="ARBA00022989"/>
    </source>
</evidence>
<keyword evidence="6 9" id="KW-0472">Membrane</keyword>
<dbReference type="PANTHER" id="PTHR28259:SF1">
    <property type="entry name" value="FLUORIDE EXPORT PROTEIN 1-RELATED"/>
    <property type="match status" value="1"/>
</dbReference>
<feature type="transmembrane region" description="Helical" evidence="9">
    <location>
        <begin position="196"/>
        <end position="217"/>
    </location>
</feature>
<feature type="transmembrane region" description="Helical" evidence="9">
    <location>
        <begin position="56"/>
        <end position="74"/>
    </location>
</feature>
<dbReference type="FunCoup" id="A0A0C3KTA6">
    <property type="interactions" value="37"/>
</dbReference>
<evidence type="ECO:0000256" key="6">
    <source>
        <dbReference type="ARBA" id="ARBA00023136"/>
    </source>
</evidence>
<gene>
    <name evidence="10" type="ORF">M404DRAFT_12890</name>
</gene>
<evidence type="ECO:0008006" key="12">
    <source>
        <dbReference type="Google" id="ProtNLM"/>
    </source>
</evidence>
<proteinExistence type="inferred from homology"/>
<reference evidence="10 11" key="1">
    <citation type="submission" date="2014-04" db="EMBL/GenBank/DDBJ databases">
        <authorList>
            <consortium name="DOE Joint Genome Institute"/>
            <person name="Kuo A."/>
            <person name="Kohler A."/>
            <person name="Costa M.D."/>
            <person name="Nagy L.G."/>
            <person name="Floudas D."/>
            <person name="Copeland A."/>
            <person name="Barry K.W."/>
            <person name="Cichocki N."/>
            <person name="Veneault-Fourrey C."/>
            <person name="LaButti K."/>
            <person name="Lindquist E.A."/>
            <person name="Lipzen A."/>
            <person name="Lundell T."/>
            <person name="Morin E."/>
            <person name="Murat C."/>
            <person name="Sun H."/>
            <person name="Tunlid A."/>
            <person name="Henrissat B."/>
            <person name="Grigoriev I.V."/>
            <person name="Hibbett D.S."/>
            <person name="Martin F."/>
            <person name="Nordberg H.P."/>
            <person name="Cantor M.N."/>
            <person name="Hua S.X."/>
        </authorList>
    </citation>
    <scope>NUCLEOTIDE SEQUENCE [LARGE SCALE GENOMIC DNA]</scope>
    <source>
        <strain evidence="10 11">Marx 270</strain>
    </source>
</reference>
<dbReference type="Pfam" id="PF02537">
    <property type="entry name" value="CRCB"/>
    <property type="match status" value="2"/>
</dbReference>
<dbReference type="AlphaFoldDB" id="A0A0C3KTA6"/>
<accession>A0A0C3KTA6</accession>
<evidence type="ECO:0000256" key="8">
    <source>
        <dbReference type="ARBA" id="ARBA00035585"/>
    </source>
</evidence>
<evidence type="ECO:0000256" key="4">
    <source>
        <dbReference type="ARBA" id="ARBA00022692"/>
    </source>
</evidence>
<reference evidence="11" key="2">
    <citation type="submission" date="2015-01" db="EMBL/GenBank/DDBJ databases">
        <title>Evolutionary Origins and Diversification of the Mycorrhizal Mutualists.</title>
        <authorList>
            <consortium name="DOE Joint Genome Institute"/>
            <consortium name="Mycorrhizal Genomics Consortium"/>
            <person name="Kohler A."/>
            <person name="Kuo A."/>
            <person name="Nagy L.G."/>
            <person name="Floudas D."/>
            <person name="Copeland A."/>
            <person name="Barry K.W."/>
            <person name="Cichocki N."/>
            <person name="Veneault-Fourrey C."/>
            <person name="LaButti K."/>
            <person name="Lindquist E.A."/>
            <person name="Lipzen A."/>
            <person name="Lundell T."/>
            <person name="Morin E."/>
            <person name="Murat C."/>
            <person name="Riley R."/>
            <person name="Ohm R."/>
            <person name="Sun H."/>
            <person name="Tunlid A."/>
            <person name="Henrissat B."/>
            <person name="Grigoriev I.V."/>
            <person name="Hibbett D.S."/>
            <person name="Martin F."/>
        </authorList>
    </citation>
    <scope>NUCLEOTIDE SEQUENCE [LARGE SCALE GENOMIC DNA]</scope>
    <source>
        <strain evidence="11">Marx 270</strain>
    </source>
</reference>
<keyword evidence="3" id="KW-1003">Cell membrane</keyword>
<dbReference type="GO" id="GO:0005886">
    <property type="term" value="C:plasma membrane"/>
    <property type="evidence" value="ECO:0007669"/>
    <property type="project" value="UniProtKB-SubCell"/>
</dbReference>
<feature type="transmembrane region" description="Helical" evidence="9">
    <location>
        <begin position="140"/>
        <end position="158"/>
    </location>
</feature>
<name>A0A0C3KTA6_PISTI</name>
<dbReference type="EMBL" id="KN831947">
    <property type="protein sequence ID" value="KIO12742.1"/>
    <property type="molecule type" value="Genomic_DNA"/>
</dbReference>
<evidence type="ECO:0000313" key="11">
    <source>
        <dbReference type="Proteomes" id="UP000054217"/>
    </source>
</evidence>
<dbReference type="InParanoid" id="A0A0C3KTA6"/>
<keyword evidence="4 9" id="KW-0812">Transmembrane</keyword>
<dbReference type="GO" id="GO:1903425">
    <property type="term" value="F:fluoride transmembrane transporter activity"/>
    <property type="evidence" value="ECO:0007669"/>
    <property type="project" value="TreeGrafter"/>
</dbReference>
<feature type="transmembrane region" description="Helical" evidence="9">
    <location>
        <begin position="20"/>
        <end position="44"/>
    </location>
</feature>
<evidence type="ECO:0000256" key="2">
    <source>
        <dbReference type="ARBA" id="ARBA00004651"/>
    </source>
</evidence>
<comment type="subcellular location">
    <subcellularLocation>
        <location evidence="2">Cell membrane</location>
        <topology evidence="2">Multi-pass membrane protein</topology>
    </subcellularLocation>
</comment>
<evidence type="ECO:0000256" key="3">
    <source>
        <dbReference type="ARBA" id="ARBA00022475"/>
    </source>
</evidence>
<comment type="similarity">
    <text evidence="7">Belongs to the fluoride channel Fluc/FEX (TC 1.A.43) family.</text>
</comment>
<dbReference type="InterPro" id="IPR003691">
    <property type="entry name" value="FluC"/>
</dbReference>
<dbReference type="OrthoDB" id="409792at2759"/>